<gene>
    <name evidence="11" type="ORF">CC85DRAFT_328641</name>
</gene>
<comment type="similarity">
    <text evidence="2 9">Belongs to the MIP/aquaporin (TC 1.A.8) family.</text>
</comment>
<dbReference type="RefSeq" id="XP_018278422.1">
    <property type="nucleotide sequence ID" value="XM_018426715.1"/>
</dbReference>
<reference evidence="11 12" key="1">
    <citation type="submission" date="2015-03" db="EMBL/GenBank/DDBJ databases">
        <title>Genomics and transcriptomics of the oil-accumulating basidiomycete yeast T. oleaginosus allow insights into substrate utilization and the diverse evolutionary trajectories of mating systems in fungi.</title>
        <authorList>
            <consortium name="DOE Joint Genome Institute"/>
            <person name="Kourist R."/>
            <person name="Kracht O."/>
            <person name="Bracharz F."/>
            <person name="Lipzen A."/>
            <person name="Nolan M."/>
            <person name="Ohm R."/>
            <person name="Grigoriev I."/>
            <person name="Sun S."/>
            <person name="Heitman J."/>
            <person name="Bruck T."/>
            <person name="Nowrousian M."/>
        </authorList>
    </citation>
    <scope>NUCLEOTIDE SEQUENCE [LARGE SCALE GENOMIC DNA]</scope>
    <source>
        <strain evidence="11 12">IBC0246</strain>
    </source>
</reference>
<keyword evidence="12" id="KW-1185">Reference proteome</keyword>
<evidence type="ECO:0000313" key="11">
    <source>
        <dbReference type="EMBL" id="KLT41931.1"/>
    </source>
</evidence>
<evidence type="ECO:0000256" key="8">
    <source>
        <dbReference type="ARBA" id="ARBA00034651"/>
    </source>
</evidence>
<feature type="transmembrane region" description="Helical" evidence="10">
    <location>
        <begin position="225"/>
        <end position="245"/>
    </location>
</feature>
<dbReference type="GO" id="GO:0015254">
    <property type="term" value="F:glycerol channel activity"/>
    <property type="evidence" value="ECO:0007669"/>
    <property type="project" value="TreeGrafter"/>
</dbReference>
<dbReference type="PRINTS" id="PR00783">
    <property type="entry name" value="MINTRINSICP"/>
</dbReference>
<dbReference type="OrthoDB" id="2595900at2759"/>
<protein>
    <submittedName>
        <fullName evidence="11">Aquaporin-like protein</fullName>
    </submittedName>
</protein>
<evidence type="ECO:0000256" key="7">
    <source>
        <dbReference type="ARBA" id="ARBA00023136"/>
    </source>
</evidence>
<dbReference type="InterPro" id="IPR050363">
    <property type="entry name" value="MIP/Aquaporin"/>
</dbReference>
<dbReference type="Gene3D" id="1.20.1080.10">
    <property type="entry name" value="Glycerol uptake facilitator protein"/>
    <property type="match status" value="1"/>
</dbReference>
<evidence type="ECO:0000256" key="6">
    <source>
        <dbReference type="ARBA" id="ARBA00022989"/>
    </source>
</evidence>
<evidence type="ECO:0000256" key="10">
    <source>
        <dbReference type="SAM" id="Phobius"/>
    </source>
</evidence>
<dbReference type="Proteomes" id="UP000053611">
    <property type="component" value="Unassembled WGS sequence"/>
</dbReference>
<evidence type="ECO:0000256" key="4">
    <source>
        <dbReference type="ARBA" id="ARBA00022692"/>
    </source>
</evidence>
<feature type="transmembrane region" description="Helical" evidence="10">
    <location>
        <begin position="195"/>
        <end position="213"/>
    </location>
</feature>
<sequence>MTKGYVLDGVEVGAVERQPSSMTEVDEVSSKGLPLAALDVEAQRAEARPLTLRMPPWLQPYVAEACGIAAMIVIGLISNIQSSLTGDPENPTTTNNVAYAFGWGVGLMAGLLLTIDVSGGHINPAITLTQALFRGFMWRRVLGYWLAQLLGAFVAGCIVHGLYRELLDAQDSPRTWRTAALFVDRAPAWESDANAFFQEVVGAFLLLLGVAVVTDPTAAAAWQTWVKALIMNWFFVAVNGCMGMHPGYALNPARDLGVRLSCLAFGYSRDIFTDRHWYWTWGCIVGPFVGGILVTFAYDWVVRGRVELTVPALQRFVNRKRKES</sequence>
<dbReference type="InterPro" id="IPR000425">
    <property type="entry name" value="MIP"/>
</dbReference>
<accession>A0A0J0XLG8</accession>
<dbReference type="InterPro" id="IPR022357">
    <property type="entry name" value="MIP_CS"/>
</dbReference>
<dbReference type="Pfam" id="PF00230">
    <property type="entry name" value="MIP"/>
    <property type="match status" value="1"/>
</dbReference>
<dbReference type="EMBL" id="KQ087211">
    <property type="protein sequence ID" value="KLT41931.1"/>
    <property type="molecule type" value="Genomic_DNA"/>
</dbReference>
<dbReference type="PANTHER" id="PTHR43829:SF9">
    <property type="entry name" value="AQUAPORIN-9"/>
    <property type="match status" value="1"/>
</dbReference>
<comment type="subcellular location">
    <subcellularLocation>
        <location evidence="1">Membrane</location>
        <topology evidence="1">Multi-pass membrane protein</topology>
    </subcellularLocation>
</comment>
<evidence type="ECO:0000256" key="1">
    <source>
        <dbReference type="ARBA" id="ARBA00004141"/>
    </source>
</evidence>
<dbReference type="AlphaFoldDB" id="A0A0J0XLG8"/>
<feature type="transmembrane region" description="Helical" evidence="10">
    <location>
        <begin position="100"/>
        <end position="120"/>
    </location>
</feature>
<keyword evidence="4 9" id="KW-0812">Transmembrane</keyword>
<keyword evidence="3 9" id="KW-0813">Transport</keyword>
<feature type="transmembrane region" description="Helical" evidence="10">
    <location>
        <begin position="278"/>
        <end position="298"/>
    </location>
</feature>
<comment type="catalytic activity">
    <reaction evidence="8">
        <text>H2O(in) = H2O(out)</text>
        <dbReference type="Rhea" id="RHEA:29667"/>
        <dbReference type="ChEBI" id="CHEBI:15377"/>
    </reaction>
</comment>
<dbReference type="PANTHER" id="PTHR43829">
    <property type="entry name" value="AQUAPORIN OR AQUAGLYCEROPORIN RELATED"/>
    <property type="match status" value="1"/>
</dbReference>
<evidence type="ECO:0000313" key="12">
    <source>
        <dbReference type="Proteomes" id="UP000053611"/>
    </source>
</evidence>
<dbReference type="GO" id="GO:0005886">
    <property type="term" value="C:plasma membrane"/>
    <property type="evidence" value="ECO:0007669"/>
    <property type="project" value="TreeGrafter"/>
</dbReference>
<dbReference type="STRING" id="879819.A0A0J0XLG8"/>
<dbReference type="InterPro" id="IPR023271">
    <property type="entry name" value="Aquaporin-like"/>
</dbReference>
<organism evidence="11 12">
    <name type="scientific">Cutaneotrichosporon oleaginosum</name>
    <dbReference type="NCBI Taxonomy" id="879819"/>
    <lineage>
        <taxon>Eukaryota</taxon>
        <taxon>Fungi</taxon>
        <taxon>Dikarya</taxon>
        <taxon>Basidiomycota</taxon>
        <taxon>Agaricomycotina</taxon>
        <taxon>Tremellomycetes</taxon>
        <taxon>Trichosporonales</taxon>
        <taxon>Trichosporonaceae</taxon>
        <taxon>Cutaneotrichosporon</taxon>
    </lineage>
</organism>
<dbReference type="GO" id="GO:0015250">
    <property type="term" value="F:water channel activity"/>
    <property type="evidence" value="ECO:0007669"/>
    <property type="project" value="TreeGrafter"/>
</dbReference>
<evidence type="ECO:0000256" key="5">
    <source>
        <dbReference type="ARBA" id="ARBA00022737"/>
    </source>
</evidence>
<dbReference type="GeneID" id="28987318"/>
<feature type="transmembrane region" description="Helical" evidence="10">
    <location>
        <begin position="141"/>
        <end position="163"/>
    </location>
</feature>
<keyword evidence="7 10" id="KW-0472">Membrane</keyword>
<keyword evidence="6 10" id="KW-1133">Transmembrane helix</keyword>
<evidence type="ECO:0000256" key="9">
    <source>
        <dbReference type="RuleBase" id="RU000477"/>
    </source>
</evidence>
<name>A0A0J0XLG8_9TREE</name>
<dbReference type="SUPFAM" id="SSF81338">
    <property type="entry name" value="Aquaporin-like"/>
    <property type="match status" value="1"/>
</dbReference>
<keyword evidence="5" id="KW-0677">Repeat</keyword>
<feature type="transmembrane region" description="Helical" evidence="10">
    <location>
        <begin position="61"/>
        <end position="80"/>
    </location>
</feature>
<evidence type="ECO:0000256" key="3">
    <source>
        <dbReference type="ARBA" id="ARBA00022448"/>
    </source>
</evidence>
<dbReference type="PROSITE" id="PS00221">
    <property type="entry name" value="MIP"/>
    <property type="match status" value="1"/>
</dbReference>
<evidence type="ECO:0000256" key="2">
    <source>
        <dbReference type="ARBA" id="ARBA00006175"/>
    </source>
</evidence>
<proteinExistence type="inferred from homology"/>